<gene>
    <name evidence="1" type="ORF">SFMTTN_3175</name>
</gene>
<accession>A0A401JH66</accession>
<evidence type="ECO:0000313" key="1">
    <source>
        <dbReference type="EMBL" id="GBL47340.1"/>
    </source>
</evidence>
<evidence type="ECO:0000313" key="2">
    <source>
        <dbReference type="Proteomes" id="UP000286806"/>
    </source>
</evidence>
<name>A0A401JH66_9PROT</name>
<dbReference type="AlphaFoldDB" id="A0A401JH66"/>
<protein>
    <submittedName>
        <fullName evidence="1">Uncharacterized protein</fullName>
    </submittedName>
</protein>
<dbReference type="EMBL" id="BGOW01000038">
    <property type="protein sequence ID" value="GBL47340.1"/>
    <property type="molecule type" value="Genomic_DNA"/>
</dbReference>
<comment type="caution">
    <text evidence="1">The sequence shown here is derived from an EMBL/GenBank/DDBJ whole genome shotgun (WGS) entry which is preliminary data.</text>
</comment>
<organism evidence="1 2">
    <name type="scientific">Sulfuriferula multivorans</name>
    <dbReference type="NCBI Taxonomy" id="1559896"/>
    <lineage>
        <taxon>Bacteria</taxon>
        <taxon>Pseudomonadati</taxon>
        <taxon>Pseudomonadota</taxon>
        <taxon>Betaproteobacteria</taxon>
        <taxon>Nitrosomonadales</taxon>
        <taxon>Sulfuricellaceae</taxon>
        <taxon>Sulfuriferula</taxon>
    </lineage>
</organism>
<reference evidence="1 2" key="1">
    <citation type="journal article" date="2019" name="Front. Microbiol.">
        <title>Genomes of Neutrophilic Sulfur-Oxidizing Chemolithoautotrophs Representing 9 Proteobacterial Species From 8 Genera.</title>
        <authorList>
            <person name="Watanabe T."/>
            <person name="Kojima H."/>
            <person name="Umezawa K."/>
            <person name="Hori C."/>
            <person name="Takasuka T.E."/>
            <person name="Kato Y."/>
            <person name="Fukui M."/>
        </authorList>
    </citation>
    <scope>NUCLEOTIDE SEQUENCE [LARGE SCALE GENOMIC DNA]</scope>
    <source>
        <strain evidence="1 2">TTN</strain>
    </source>
</reference>
<dbReference type="Proteomes" id="UP000286806">
    <property type="component" value="Unassembled WGS sequence"/>
</dbReference>
<proteinExistence type="predicted"/>
<keyword evidence="2" id="KW-1185">Reference proteome</keyword>
<sequence length="55" mass="6046">MREACIAPGKFALWLPDYRADLVAASRLVPIMRSVNAIPGQRIIYSHCAGCGVMR</sequence>